<gene>
    <name evidence="2" type="ORF">TWF694_001354</name>
</gene>
<evidence type="ECO:0000256" key="1">
    <source>
        <dbReference type="SAM" id="Coils"/>
    </source>
</evidence>
<keyword evidence="1" id="KW-0175">Coiled coil</keyword>
<reference evidence="2 3" key="1">
    <citation type="submission" date="2019-10" db="EMBL/GenBank/DDBJ databases">
        <authorList>
            <person name="Palmer J.M."/>
        </authorList>
    </citation>
    <scope>NUCLEOTIDE SEQUENCE [LARGE SCALE GENOMIC DNA]</scope>
    <source>
        <strain evidence="2 3">TWF694</strain>
    </source>
</reference>
<organism evidence="2 3">
    <name type="scientific">Orbilia ellipsospora</name>
    <dbReference type="NCBI Taxonomy" id="2528407"/>
    <lineage>
        <taxon>Eukaryota</taxon>
        <taxon>Fungi</taxon>
        <taxon>Dikarya</taxon>
        <taxon>Ascomycota</taxon>
        <taxon>Pezizomycotina</taxon>
        <taxon>Orbiliomycetes</taxon>
        <taxon>Orbiliales</taxon>
        <taxon>Orbiliaceae</taxon>
        <taxon>Orbilia</taxon>
    </lineage>
</organism>
<dbReference type="AlphaFoldDB" id="A0AAV9XRT2"/>
<comment type="caution">
    <text evidence="2">The sequence shown here is derived from an EMBL/GenBank/DDBJ whole genome shotgun (WGS) entry which is preliminary data.</text>
</comment>
<dbReference type="EMBL" id="JAVHJO010000001">
    <property type="protein sequence ID" value="KAK6544666.1"/>
    <property type="molecule type" value="Genomic_DNA"/>
</dbReference>
<evidence type="ECO:0008006" key="4">
    <source>
        <dbReference type="Google" id="ProtNLM"/>
    </source>
</evidence>
<keyword evidence="3" id="KW-1185">Reference proteome</keyword>
<feature type="coiled-coil region" evidence="1">
    <location>
        <begin position="301"/>
        <end position="335"/>
    </location>
</feature>
<evidence type="ECO:0000313" key="2">
    <source>
        <dbReference type="EMBL" id="KAK6544666.1"/>
    </source>
</evidence>
<protein>
    <recommendedName>
        <fullName evidence="4">Clr5 domain-containing protein</fullName>
    </recommendedName>
</protein>
<proteinExistence type="predicted"/>
<dbReference type="Proteomes" id="UP001365542">
    <property type="component" value="Unassembled WGS sequence"/>
</dbReference>
<name>A0AAV9XRT2_9PEZI</name>
<evidence type="ECO:0000313" key="3">
    <source>
        <dbReference type="Proteomes" id="UP001365542"/>
    </source>
</evidence>
<sequence>MKNFDFRQCSPANTRKRQYKWTASWDSVRDFVSREIERGVPHMSIIAKLDEQGRPIKEYQFKRLLKQWGLSDRNLRQKHRKHIFDTERKAQQKGINIRRWRFKDTGQLSAMISDYVDSRTKMDSLDIEASPGQLAASPFDVIDAPKSLDATTDIVSQANDQEQNRLSLEDDFPHFPESNADSDIFGETGGHEFVEESEDDDHCHPTIRIPEKMTLSFKYHTPEPPELKSFHTAKQSNDGGIGMVQSQTIFVESNDFLQRFCDDMPQSLETPNYAQPNLQDPDILDSLAPRELVEYLSQIFRVNLECEIANNMKAAEEYKRNVENLQHEKNISRRQSERLVNSQGGLWDQYRILSYREALYNLTDSYKQANHKVESIYDEMYEIYYKNIPYLWKAVGSDNATFRNASGETQFTSKDRRVFRELVVHLPYLQARFGAAHFITVTAACHFLSMMGKYSALPEMNIFLTETHMSILNSIPFCPCLKSLLTRGRSGIIEHHLLQDDYVTAGFKGMQNLYVTNEIYGGDSLYTLEAATILRYTMKGMLSTYGAAVGLSEDYAKIISDIRDGSDYLNTYCWVTLTHLQPIPLLTFETENLAWVVLDTMLYQVRMGCSNLALRAAKLLESNMFAMLRNHAHLNSESEVIDSSKLCWRFQILQAEAYNNLGNHLKAIEALKRYTEPVLERVLKICEEKDNSEQNPFYHSILFAVHSVAFQLVIEDNKQIVNRITYLPDD</sequence>
<accession>A0AAV9XRT2</accession>